<name>A0ABX1GVC1_9ACTN</name>
<keyword evidence="3" id="KW-0378">Hydrolase</keyword>
<reference evidence="3 4" key="1">
    <citation type="submission" date="2020-04" db="EMBL/GenBank/DDBJ databases">
        <title>Phylogenetic Diversity and Antibacterial Activity against Ralstonia solanacearum of Endophytic Actinomycete Isolated from Moss.</title>
        <authorList>
            <person name="Zhuang X."/>
        </authorList>
    </citation>
    <scope>NUCLEOTIDE SEQUENCE [LARGE SCALE GENOMIC DNA]</scope>
    <source>
        <strain evidence="3 4">LD120</strain>
    </source>
</reference>
<protein>
    <submittedName>
        <fullName evidence="3">Alpha/beta hydrolase</fullName>
    </submittedName>
</protein>
<evidence type="ECO:0000313" key="4">
    <source>
        <dbReference type="Proteomes" id="UP000772196"/>
    </source>
</evidence>
<dbReference type="Gene3D" id="3.40.50.1820">
    <property type="entry name" value="alpha/beta hydrolase"/>
    <property type="match status" value="1"/>
</dbReference>
<dbReference type="GO" id="GO:0016787">
    <property type="term" value="F:hydrolase activity"/>
    <property type="evidence" value="ECO:0007669"/>
    <property type="project" value="UniProtKB-KW"/>
</dbReference>
<sequence length="314" mass="33525">MSRPPTFAPPPRARVYRLETARGGFAVVDAPAATERVRGTALLLPGYTGSKEDFGPLHEILNAAGYRTVAVDGRGQHESAGPKDDQSAYAQAELAADVHAQAAALGTPLHLLGHSLGGQIARAAVLDDHTPFRSLTLMSSGPAEISAAQQERVRLLGSVLGEIDMAEVWEAVQAFEAQEEGEPGVDEGVLDPGPGRQQPEAADPDRFRRRWLLTSPAQLLATGQQLCTEPDRVGELARVPLPLHVISGATDGIWPVPLLDEMALRLGARRTIVPGADHSPNTDRPKPTATALAAFWDEVDPYEGDEAHSYEEKG</sequence>
<feature type="compositionally biased region" description="Acidic residues" evidence="1">
    <location>
        <begin position="177"/>
        <end position="189"/>
    </location>
</feature>
<evidence type="ECO:0000259" key="2">
    <source>
        <dbReference type="Pfam" id="PF12697"/>
    </source>
</evidence>
<dbReference type="InterPro" id="IPR050471">
    <property type="entry name" value="AB_hydrolase"/>
</dbReference>
<feature type="region of interest" description="Disordered" evidence="1">
    <location>
        <begin position="177"/>
        <end position="205"/>
    </location>
</feature>
<feature type="domain" description="AB hydrolase-1" evidence="2">
    <location>
        <begin position="42"/>
        <end position="290"/>
    </location>
</feature>
<organism evidence="3 4">
    <name type="scientific">Streptomyces physcomitrii</name>
    <dbReference type="NCBI Taxonomy" id="2724184"/>
    <lineage>
        <taxon>Bacteria</taxon>
        <taxon>Bacillati</taxon>
        <taxon>Actinomycetota</taxon>
        <taxon>Actinomycetes</taxon>
        <taxon>Kitasatosporales</taxon>
        <taxon>Streptomycetaceae</taxon>
        <taxon>Streptomyces</taxon>
    </lineage>
</organism>
<dbReference type="EMBL" id="JAAWWP010000001">
    <property type="protein sequence ID" value="NKI40025.1"/>
    <property type="molecule type" value="Genomic_DNA"/>
</dbReference>
<evidence type="ECO:0000256" key="1">
    <source>
        <dbReference type="SAM" id="MobiDB-lite"/>
    </source>
</evidence>
<dbReference type="Pfam" id="PF12697">
    <property type="entry name" value="Abhydrolase_6"/>
    <property type="match status" value="1"/>
</dbReference>
<accession>A0ABX1GVC1</accession>
<comment type="caution">
    <text evidence="3">The sequence shown here is derived from an EMBL/GenBank/DDBJ whole genome shotgun (WGS) entry which is preliminary data.</text>
</comment>
<proteinExistence type="predicted"/>
<dbReference type="Proteomes" id="UP000772196">
    <property type="component" value="Unassembled WGS sequence"/>
</dbReference>
<dbReference type="SUPFAM" id="SSF53474">
    <property type="entry name" value="alpha/beta-Hydrolases"/>
    <property type="match status" value="1"/>
</dbReference>
<dbReference type="InterPro" id="IPR029058">
    <property type="entry name" value="AB_hydrolase_fold"/>
</dbReference>
<dbReference type="PANTHER" id="PTHR43433:SF5">
    <property type="entry name" value="AB HYDROLASE-1 DOMAIN-CONTAINING PROTEIN"/>
    <property type="match status" value="1"/>
</dbReference>
<evidence type="ECO:0000313" key="3">
    <source>
        <dbReference type="EMBL" id="NKI40025.1"/>
    </source>
</evidence>
<dbReference type="PANTHER" id="PTHR43433">
    <property type="entry name" value="HYDROLASE, ALPHA/BETA FOLD FAMILY PROTEIN"/>
    <property type="match status" value="1"/>
</dbReference>
<dbReference type="RefSeq" id="WP_168535129.1">
    <property type="nucleotide sequence ID" value="NZ_JAAWWP010000001.1"/>
</dbReference>
<keyword evidence="4" id="KW-1185">Reference proteome</keyword>
<dbReference type="InterPro" id="IPR000073">
    <property type="entry name" value="AB_hydrolase_1"/>
</dbReference>
<gene>
    <name evidence="3" type="ORF">HFV08_01905</name>
</gene>